<dbReference type="AlphaFoldDB" id="B6H9H8"/>
<evidence type="ECO:0000256" key="2">
    <source>
        <dbReference type="SAM" id="SignalP"/>
    </source>
</evidence>
<feature type="signal peptide" evidence="2">
    <location>
        <begin position="1"/>
        <end position="18"/>
    </location>
</feature>
<accession>B6H9H8</accession>
<dbReference type="VEuPathDB" id="FungiDB:PCH_Pc16g05250"/>
<dbReference type="OMA" id="THEQDIT"/>
<feature type="compositionally biased region" description="Low complexity" evidence="1">
    <location>
        <begin position="48"/>
        <end position="57"/>
    </location>
</feature>
<feature type="chain" id="PRO_5005338049" evidence="2">
    <location>
        <begin position="19"/>
        <end position="298"/>
    </location>
</feature>
<protein>
    <submittedName>
        <fullName evidence="3">Pc16g05250 protein</fullName>
    </submittedName>
</protein>
<dbReference type="EMBL" id="AM920431">
    <property type="protein sequence ID" value="CAP93195.1"/>
    <property type="molecule type" value="Genomic_DNA"/>
</dbReference>
<keyword evidence="4" id="KW-1185">Reference proteome</keyword>
<dbReference type="OrthoDB" id="4324044at2759"/>
<evidence type="ECO:0000256" key="1">
    <source>
        <dbReference type="SAM" id="MobiDB-lite"/>
    </source>
</evidence>
<name>B6H9H8_PENRW</name>
<proteinExistence type="predicted"/>
<sequence>MLQSALYRILRIFLVTLDFWFNTDIPTSQVDRSGKPSQSIPVNNMDPSSSAQQTETSTSDLIELQTWEEIYIEECLSFKASLETQARILRNTSEGVNRIKDVRKELISLSHQAERIKEAAFEMVDETPDSVYVRNATPEWLSSRLGDPQLEQCECINFPATSYRTFKCTKLGMLYYPNILARYSQSDLTPYVWLGIEVVKRFNLALYRVYQACSRIGKEDSNTHEQDITATPNSGFNVKDLQFPLPRMWRSRSKGEWEATSTVGVFCRLLDDTMDEELISKAEKDLGADWEQNDALHG</sequence>
<dbReference type="Proteomes" id="UP000000724">
    <property type="component" value="Contig Pc00c16"/>
</dbReference>
<dbReference type="BioCyc" id="PCHR:PC16G05250-MONOMER"/>
<keyword evidence="2" id="KW-0732">Signal</keyword>
<organism evidence="3 4">
    <name type="scientific">Penicillium rubens (strain ATCC 28089 / DSM 1075 / NRRL 1951 / Wisconsin 54-1255)</name>
    <name type="common">Penicillium chrysogenum</name>
    <dbReference type="NCBI Taxonomy" id="500485"/>
    <lineage>
        <taxon>Eukaryota</taxon>
        <taxon>Fungi</taxon>
        <taxon>Dikarya</taxon>
        <taxon>Ascomycota</taxon>
        <taxon>Pezizomycotina</taxon>
        <taxon>Eurotiomycetes</taxon>
        <taxon>Eurotiomycetidae</taxon>
        <taxon>Eurotiales</taxon>
        <taxon>Aspergillaceae</taxon>
        <taxon>Penicillium</taxon>
        <taxon>Penicillium chrysogenum species complex</taxon>
    </lineage>
</organism>
<dbReference type="HOGENOM" id="CLU_934159_0_0_1"/>
<gene>
    <name evidence="3" type="ORF">Pc16g05250</name>
    <name evidence="3" type="ORF">PCH_Pc16g05250</name>
</gene>
<reference evidence="3 4" key="1">
    <citation type="journal article" date="2008" name="Nat. Biotechnol.">
        <title>Genome sequencing and analysis of the filamentous fungus Penicillium chrysogenum.</title>
        <authorList>
            <person name="van den Berg M.A."/>
            <person name="Albang R."/>
            <person name="Albermann K."/>
            <person name="Badger J.H."/>
            <person name="Daran J.-M."/>
            <person name="Driessen A.J.M."/>
            <person name="Garcia-Estrada C."/>
            <person name="Fedorova N.D."/>
            <person name="Harris D.M."/>
            <person name="Heijne W.H.M."/>
            <person name="Joardar V.S."/>
            <person name="Kiel J.A.K.W."/>
            <person name="Kovalchuk A."/>
            <person name="Martin J.F."/>
            <person name="Nierman W.C."/>
            <person name="Nijland J.G."/>
            <person name="Pronk J.T."/>
            <person name="Roubos J.A."/>
            <person name="van der Klei I.J."/>
            <person name="van Peij N.N.M.E."/>
            <person name="Veenhuis M."/>
            <person name="von Doehren H."/>
            <person name="Wagner C."/>
            <person name="Wortman J.R."/>
            <person name="Bovenberg R.A.L."/>
        </authorList>
    </citation>
    <scope>NUCLEOTIDE SEQUENCE [LARGE SCALE GENOMIC DNA]</scope>
    <source>
        <strain evidence="4">ATCC 28089 / DSM 1075 / NRRL 1951 / Wisconsin 54-1255</strain>
    </source>
</reference>
<feature type="compositionally biased region" description="Polar residues" evidence="1">
    <location>
        <begin position="28"/>
        <end position="47"/>
    </location>
</feature>
<feature type="region of interest" description="Disordered" evidence="1">
    <location>
        <begin position="28"/>
        <end position="57"/>
    </location>
</feature>
<evidence type="ECO:0000313" key="4">
    <source>
        <dbReference type="Proteomes" id="UP000000724"/>
    </source>
</evidence>
<evidence type="ECO:0000313" key="3">
    <source>
        <dbReference type="EMBL" id="CAP93195.1"/>
    </source>
</evidence>